<gene>
    <name evidence="1" type="ORF">J2W48_000330</name>
</gene>
<dbReference type="EMBL" id="JAVDWQ010000001">
    <property type="protein sequence ID" value="MDR7208409.1"/>
    <property type="molecule type" value="Genomic_DNA"/>
</dbReference>
<comment type="caution">
    <text evidence="1">The sequence shown here is derived from an EMBL/GenBank/DDBJ whole genome shotgun (WGS) entry which is preliminary data.</text>
</comment>
<organism evidence="1 2">
    <name type="scientific">Flavobacterium piscis</name>
    <dbReference type="NCBI Taxonomy" id="1114874"/>
    <lineage>
        <taxon>Bacteria</taxon>
        <taxon>Pseudomonadati</taxon>
        <taxon>Bacteroidota</taxon>
        <taxon>Flavobacteriia</taxon>
        <taxon>Flavobacteriales</taxon>
        <taxon>Flavobacteriaceae</taxon>
        <taxon>Flavobacterium</taxon>
    </lineage>
</organism>
<name>A0ABU1Y2G4_9FLAO</name>
<reference evidence="1 2" key="1">
    <citation type="submission" date="2023-07" db="EMBL/GenBank/DDBJ databases">
        <title>Sorghum-associated microbial communities from plants grown in Nebraska, USA.</title>
        <authorList>
            <person name="Schachtman D."/>
        </authorList>
    </citation>
    <scope>NUCLEOTIDE SEQUENCE [LARGE SCALE GENOMIC DNA]</scope>
    <source>
        <strain evidence="1 2">4129</strain>
    </source>
</reference>
<dbReference type="Proteomes" id="UP001269081">
    <property type="component" value="Unassembled WGS sequence"/>
</dbReference>
<dbReference type="RefSeq" id="WP_310277083.1">
    <property type="nucleotide sequence ID" value="NZ_JAVDWQ010000001.1"/>
</dbReference>
<evidence type="ECO:0000313" key="1">
    <source>
        <dbReference type="EMBL" id="MDR7208409.1"/>
    </source>
</evidence>
<sequence>MLEKLGYGWIDPETCIERDNTHTEEENERDDEELYDYEDDNDDRIVEVKLYDLSLTHDENFEDEETMKHILLPINRDGFMGNSFTPLTNAGSKIVMDSKKFVANSENIMDFMVLDYDTMFGLRLLTFQRYNSTFFSCDERIFFETLLIKFHSYGFKSFYISYPTVQKELGIKKDRLITISKKFHNLGIATTEIKKSFINGRASQITYYNIDAYRIIELLPNIYNNKYLPQITNEMEEYLRPVLSRKINTGVDEIVRSTW</sequence>
<proteinExistence type="predicted"/>
<keyword evidence="2" id="KW-1185">Reference proteome</keyword>
<protein>
    <submittedName>
        <fullName evidence="1">Uncharacterized protein</fullName>
    </submittedName>
</protein>
<evidence type="ECO:0000313" key="2">
    <source>
        <dbReference type="Proteomes" id="UP001269081"/>
    </source>
</evidence>
<accession>A0ABU1Y2G4</accession>